<protein>
    <submittedName>
        <fullName evidence="2">Uncharacterized protein</fullName>
    </submittedName>
</protein>
<evidence type="ECO:0000313" key="2">
    <source>
        <dbReference type="EMBL" id="MQR00979.1"/>
    </source>
</evidence>
<feature type="transmembrane region" description="Helical" evidence="1">
    <location>
        <begin position="76"/>
        <end position="95"/>
    </location>
</feature>
<feature type="transmembrane region" description="Helical" evidence="1">
    <location>
        <begin position="177"/>
        <end position="197"/>
    </location>
</feature>
<name>A0A843YM61_9BURK</name>
<keyword evidence="1" id="KW-0472">Membrane</keyword>
<dbReference type="RefSeq" id="WP_153234583.1">
    <property type="nucleotide sequence ID" value="NZ_WINI01000004.1"/>
</dbReference>
<keyword evidence="1" id="KW-1133">Transmembrane helix</keyword>
<reference evidence="2 3" key="1">
    <citation type="submission" date="2019-10" db="EMBL/GenBank/DDBJ databases">
        <title>Glaciimonas soli sp. nov., a psychrophilic bacterium isolated from the forest soil of a high elevation mountain in Taiwan.</title>
        <authorList>
            <person name="Wang L.-T."/>
            <person name="Shieh W.Y."/>
        </authorList>
    </citation>
    <scope>NUCLEOTIDE SEQUENCE [LARGE SCALE GENOMIC DNA]</scope>
    <source>
        <strain evidence="2 3">GS1</strain>
    </source>
</reference>
<feature type="transmembrane region" description="Helical" evidence="1">
    <location>
        <begin position="104"/>
        <end position="128"/>
    </location>
</feature>
<comment type="caution">
    <text evidence="2">The sequence shown here is derived from an EMBL/GenBank/DDBJ whole genome shotgun (WGS) entry which is preliminary data.</text>
</comment>
<dbReference type="OrthoDB" id="9255996at2"/>
<feature type="transmembrane region" description="Helical" evidence="1">
    <location>
        <begin position="21"/>
        <end position="43"/>
    </location>
</feature>
<keyword evidence="3" id="KW-1185">Reference proteome</keyword>
<keyword evidence="1" id="KW-0812">Transmembrane</keyword>
<feature type="transmembrane region" description="Helical" evidence="1">
    <location>
        <begin position="134"/>
        <end position="156"/>
    </location>
</feature>
<dbReference type="Proteomes" id="UP000451565">
    <property type="component" value="Unassembled WGS sequence"/>
</dbReference>
<organism evidence="2 3">
    <name type="scientific">Glaciimonas soli</name>
    <dbReference type="NCBI Taxonomy" id="2590999"/>
    <lineage>
        <taxon>Bacteria</taxon>
        <taxon>Pseudomonadati</taxon>
        <taxon>Pseudomonadota</taxon>
        <taxon>Betaproteobacteria</taxon>
        <taxon>Burkholderiales</taxon>
        <taxon>Oxalobacteraceae</taxon>
        <taxon>Glaciimonas</taxon>
    </lineage>
</organism>
<accession>A0A843YM61</accession>
<proteinExistence type="predicted"/>
<gene>
    <name evidence="2" type="ORF">GEV47_09820</name>
</gene>
<dbReference type="EMBL" id="WINI01000004">
    <property type="protein sequence ID" value="MQR00979.1"/>
    <property type="molecule type" value="Genomic_DNA"/>
</dbReference>
<feature type="transmembrane region" description="Helical" evidence="1">
    <location>
        <begin position="572"/>
        <end position="590"/>
    </location>
</feature>
<evidence type="ECO:0000256" key="1">
    <source>
        <dbReference type="SAM" id="Phobius"/>
    </source>
</evidence>
<dbReference type="AlphaFoldDB" id="A0A843YM61"/>
<evidence type="ECO:0000313" key="3">
    <source>
        <dbReference type="Proteomes" id="UP000451565"/>
    </source>
</evidence>
<sequence length="602" mass="67184">MQKKLSVSGLGKKFLRKRLALPLAHALSFSVGLGMILCIGPYLQLYLLSLLTSPENSIYSSAYGDSFIKFPGINTWFNGMLWPFTLVSAFFIFFVRKATNYRDVFVIAIVYFCFALTVLDLYAAFVQINGSNKINIFQCVISNIFGSLLIASYVLLVFRFTELILSFTRTHVSLQRVLALASPPVIGFAVSASAYYVCTLFFSLTPAKIDILLDPSTFGYYTSNISKKQGELSSATEKKFGLFSEGGNFNGDLEVINQTPLVFSWKKSDRPGIYKGSIMLYTGCLPYNLPTKVSQPDNTITFDNLNNLQVEIDSGITQLLINSKSGANGEVAIDNEALNIYWLSQDLKTKLLTLNRFPGSNSTLDYWSSSNKLKAYVSTYLIKSDKMQNSSLQPRRIKINADGVRYDLNFESKKTLNFEDKFYCNPITKTKFVPGIKVNISDMAIAVGIILQIERKTPVDSFSSNRKNALHINGINGWVSVKNLSNQDASIITSRGLVKDLSFTGGVKSFEMDGAKINASPFEKFTVKNGNLLGSLEPTGQLRFVGEAQAIFKDQSRLNKTRWERLDSSIKLLFLSVVATLFSSLFWLVVSSLQKNHKIRFS</sequence>